<keyword evidence="4" id="KW-0597">Phosphoprotein</keyword>
<comment type="catalytic activity">
    <reaction evidence="20">
        <text>(2E)-octenoyl-CoA + NADPH + H(+) = octanoyl-CoA + NADP(+)</text>
        <dbReference type="Rhea" id="RHEA:44952"/>
        <dbReference type="ChEBI" id="CHEBI:15378"/>
        <dbReference type="ChEBI" id="CHEBI:57386"/>
        <dbReference type="ChEBI" id="CHEBI:57783"/>
        <dbReference type="ChEBI" id="CHEBI:58349"/>
        <dbReference type="ChEBI" id="CHEBI:62242"/>
    </reaction>
    <physiologicalReaction direction="left-to-right" evidence="20">
        <dbReference type="Rhea" id="RHEA:44953"/>
    </physiologicalReaction>
</comment>
<keyword evidence="3" id="KW-0444">Lipid biosynthesis</keyword>
<evidence type="ECO:0000256" key="1">
    <source>
        <dbReference type="ARBA" id="ARBA00004275"/>
    </source>
</evidence>
<keyword evidence="10" id="KW-0275">Fatty acid biosynthesis</keyword>
<proteinExistence type="predicted"/>
<keyword evidence="5" id="KW-0276">Fatty acid metabolism</keyword>
<evidence type="ECO:0000256" key="5">
    <source>
        <dbReference type="ARBA" id="ARBA00022832"/>
    </source>
</evidence>
<dbReference type="GO" id="GO:0019166">
    <property type="term" value="F:trans-2-enoyl-CoA reductase (NADPH) activity"/>
    <property type="evidence" value="ECO:0007669"/>
    <property type="project" value="UniProtKB-EC"/>
</dbReference>
<dbReference type="PANTHER" id="PTHR24317:SF7">
    <property type="entry name" value="PEROXISOMAL TRANS-2-ENOYL-COA REDUCTASE"/>
    <property type="match status" value="1"/>
</dbReference>
<evidence type="ECO:0000256" key="20">
    <source>
        <dbReference type="ARBA" id="ARBA00049559"/>
    </source>
</evidence>
<evidence type="ECO:0000256" key="4">
    <source>
        <dbReference type="ARBA" id="ARBA00022553"/>
    </source>
</evidence>
<comment type="catalytic activity">
    <reaction evidence="17">
        <text>(2E)-hexenoyl-CoA + NADPH + H(+) = hexanoyl-CoA + NADP(+)</text>
        <dbReference type="Rhea" id="RHEA:44956"/>
        <dbReference type="ChEBI" id="CHEBI:15378"/>
        <dbReference type="ChEBI" id="CHEBI:57783"/>
        <dbReference type="ChEBI" id="CHEBI:58349"/>
        <dbReference type="ChEBI" id="CHEBI:62077"/>
        <dbReference type="ChEBI" id="CHEBI:62620"/>
    </reaction>
    <physiologicalReaction direction="left-to-right" evidence="17">
        <dbReference type="Rhea" id="RHEA:44957"/>
    </physiologicalReaction>
</comment>
<evidence type="ECO:0000256" key="16">
    <source>
        <dbReference type="ARBA" id="ARBA00048686"/>
    </source>
</evidence>
<dbReference type="Proteomes" id="UP000717996">
    <property type="component" value="Unassembled WGS sequence"/>
</dbReference>
<evidence type="ECO:0000256" key="17">
    <source>
        <dbReference type="ARBA" id="ARBA00049108"/>
    </source>
</evidence>
<protein>
    <recommendedName>
        <fullName evidence="14">Peroxisomal trans-2-enoyl-CoA reductase</fullName>
        <ecNumber evidence="13">1.3.1.38</ecNumber>
    </recommendedName>
</protein>
<evidence type="ECO:0000256" key="2">
    <source>
        <dbReference type="ARBA" id="ARBA00005189"/>
    </source>
</evidence>
<dbReference type="SUPFAM" id="SSF51735">
    <property type="entry name" value="NAD(P)-binding Rossmann-fold domains"/>
    <property type="match status" value="1"/>
</dbReference>
<evidence type="ECO:0000256" key="7">
    <source>
        <dbReference type="ARBA" id="ARBA00023002"/>
    </source>
</evidence>
<evidence type="ECO:0000256" key="10">
    <source>
        <dbReference type="ARBA" id="ARBA00023160"/>
    </source>
</evidence>
<dbReference type="GO" id="GO:0033306">
    <property type="term" value="P:phytol metabolic process"/>
    <property type="evidence" value="ECO:0007669"/>
    <property type="project" value="TreeGrafter"/>
</dbReference>
<keyword evidence="6" id="KW-0521">NADP</keyword>
<evidence type="ECO:0000256" key="3">
    <source>
        <dbReference type="ARBA" id="ARBA00022516"/>
    </source>
</evidence>
<evidence type="ECO:0000313" key="22">
    <source>
        <dbReference type="Proteomes" id="UP000717996"/>
    </source>
</evidence>
<accession>A0A9P6XZF9</accession>
<evidence type="ECO:0000256" key="9">
    <source>
        <dbReference type="ARBA" id="ARBA00023140"/>
    </source>
</evidence>
<dbReference type="Pfam" id="PF13561">
    <property type="entry name" value="adh_short_C2"/>
    <property type="match status" value="1"/>
</dbReference>
<evidence type="ECO:0000313" key="21">
    <source>
        <dbReference type="EMBL" id="KAG1535568.1"/>
    </source>
</evidence>
<dbReference type="EC" id="1.3.1.38" evidence="13"/>
<gene>
    <name evidence="21" type="ORF">G6F51_011467</name>
</gene>
<evidence type="ECO:0000256" key="6">
    <source>
        <dbReference type="ARBA" id="ARBA00022857"/>
    </source>
</evidence>
<dbReference type="PANTHER" id="PTHR24317">
    <property type="entry name" value="PEROXISOMAL TRANS-2-ENOYL-COA REDUCTASE"/>
    <property type="match status" value="1"/>
</dbReference>
<evidence type="ECO:0000256" key="11">
    <source>
        <dbReference type="ARBA" id="ARBA00037124"/>
    </source>
</evidence>
<dbReference type="Gene3D" id="3.40.50.720">
    <property type="entry name" value="NAD(P)-binding Rossmann-like Domain"/>
    <property type="match status" value="1"/>
</dbReference>
<evidence type="ECO:0000256" key="18">
    <source>
        <dbReference type="ARBA" id="ARBA00049251"/>
    </source>
</evidence>
<comment type="catalytic activity">
    <reaction evidence="16">
        <text>(2E)-tetradecenoyl-CoA + NADPH + H(+) = tetradecanoyl-CoA + NADP(+)</text>
        <dbReference type="Rhea" id="RHEA:44968"/>
        <dbReference type="ChEBI" id="CHEBI:15378"/>
        <dbReference type="ChEBI" id="CHEBI:57385"/>
        <dbReference type="ChEBI" id="CHEBI:57783"/>
        <dbReference type="ChEBI" id="CHEBI:58349"/>
        <dbReference type="ChEBI" id="CHEBI:61405"/>
    </reaction>
    <physiologicalReaction direction="left-to-right" evidence="16">
        <dbReference type="Rhea" id="RHEA:44969"/>
    </physiologicalReaction>
</comment>
<evidence type="ECO:0000256" key="19">
    <source>
        <dbReference type="ARBA" id="ARBA00049386"/>
    </source>
</evidence>
<comment type="catalytic activity">
    <reaction evidence="18">
        <text>a (2E)-enoyl-CoA + NADPH + H(+) = a 2,3-saturated acyl-CoA + NADP(+)</text>
        <dbReference type="Rhea" id="RHEA:33763"/>
        <dbReference type="ChEBI" id="CHEBI:15378"/>
        <dbReference type="ChEBI" id="CHEBI:57783"/>
        <dbReference type="ChEBI" id="CHEBI:58349"/>
        <dbReference type="ChEBI" id="CHEBI:58856"/>
        <dbReference type="ChEBI" id="CHEBI:65111"/>
        <dbReference type="EC" id="1.3.1.38"/>
    </reaction>
    <physiologicalReaction direction="left-to-right" evidence="18">
        <dbReference type="Rhea" id="RHEA:33764"/>
    </physiologicalReaction>
</comment>
<comment type="subcellular location">
    <subcellularLocation>
        <location evidence="1">Peroxisome</location>
    </subcellularLocation>
</comment>
<sequence>MLGLIETNMTKPTFDYAKQRGTHHKIGQLNPTKRYGIASEIGNVVAFLASDEASYVNGQAIAVDGGLSASHPIVPGKSY</sequence>
<organism evidence="21 22">
    <name type="scientific">Rhizopus oryzae</name>
    <name type="common">Mucormycosis agent</name>
    <name type="synonym">Rhizopus arrhizus var. delemar</name>
    <dbReference type="NCBI Taxonomy" id="64495"/>
    <lineage>
        <taxon>Eukaryota</taxon>
        <taxon>Fungi</taxon>
        <taxon>Fungi incertae sedis</taxon>
        <taxon>Mucoromycota</taxon>
        <taxon>Mucoromycotina</taxon>
        <taxon>Mucoromycetes</taxon>
        <taxon>Mucorales</taxon>
        <taxon>Mucorineae</taxon>
        <taxon>Rhizopodaceae</taxon>
        <taxon>Rhizopus</taxon>
    </lineage>
</organism>
<dbReference type="GO" id="GO:0005777">
    <property type="term" value="C:peroxisome"/>
    <property type="evidence" value="ECO:0007669"/>
    <property type="project" value="UniProtKB-SubCell"/>
</dbReference>
<dbReference type="InterPro" id="IPR052388">
    <property type="entry name" value="Peroxisomal_t2-enoyl-CoA_red"/>
</dbReference>
<comment type="catalytic activity">
    <reaction evidence="19">
        <text>(2E)-decenoyl-CoA + NADPH + H(+) = decanoyl-CoA + NADP(+)</text>
        <dbReference type="Rhea" id="RHEA:44960"/>
        <dbReference type="ChEBI" id="CHEBI:15378"/>
        <dbReference type="ChEBI" id="CHEBI:57783"/>
        <dbReference type="ChEBI" id="CHEBI:58349"/>
        <dbReference type="ChEBI" id="CHEBI:61406"/>
        <dbReference type="ChEBI" id="CHEBI:61430"/>
    </reaction>
    <physiologicalReaction direction="left-to-right" evidence="19">
        <dbReference type="Rhea" id="RHEA:44961"/>
    </physiologicalReaction>
</comment>
<comment type="catalytic activity">
    <reaction evidence="15">
        <text>(2E)-dodecenoyl-CoA + NADPH + H(+) = dodecanoyl-CoA + NADP(+)</text>
        <dbReference type="Rhea" id="RHEA:44964"/>
        <dbReference type="ChEBI" id="CHEBI:15378"/>
        <dbReference type="ChEBI" id="CHEBI:57330"/>
        <dbReference type="ChEBI" id="CHEBI:57375"/>
        <dbReference type="ChEBI" id="CHEBI:57783"/>
        <dbReference type="ChEBI" id="CHEBI:58349"/>
    </reaction>
    <physiologicalReaction direction="left-to-right" evidence="15">
        <dbReference type="Rhea" id="RHEA:44965"/>
    </physiologicalReaction>
</comment>
<dbReference type="EMBL" id="JAANIT010002748">
    <property type="protein sequence ID" value="KAG1535568.1"/>
    <property type="molecule type" value="Genomic_DNA"/>
</dbReference>
<evidence type="ECO:0000256" key="8">
    <source>
        <dbReference type="ARBA" id="ARBA00023098"/>
    </source>
</evidence>
<keyword evidence="9" id="KW-0576">Peroxisome</keyword>
<reference evidence="21" key="1">
    <citation type="journal article" date="2020" name="Microb. Genom.">
        <title>Genetic diversity of clinical and environmental Mucorales isolates obtained from an investigation of mucormycosis cases among solid organ transplant recipients.</title>
        <authorList>
            <person name="Nguyen M.H."/>
            <person name="Kaul D."/>
            <person name="Muto C."/>
            <person name="Cheng S.J."/>
            <person name="Richter R.A."/>
            <person name="Bruno V.M."/>
            <person name="Liu G."/>
            <person name="Beyhan S."/>
            <person name="Sundermann A.J."/>
            <person name="Mounaud S."/>
            <person name="Pasculle A.W."/>
            <person name="Nierman W.C."/>
            <person name="Driscoll E."/>
            <person name="Cumbie R."/>
            <person name="Clancy C.J."/>
            <person name="Dupont C.L."/>
        </authorList>
    </citation>
    <scope>NUCLEOTIDE SEQUENCE</scope>
    <source>
        <strain evidence="21">GL16</strain>
    </source>
</reference>
<evidence type="ECO:0000256" key="13">
    <source>
        <dbReference type="ARBA" id="ARBA00038849"/>
    </source>
</evidence>
<dbReference type="GO" id="GO:0006633">
    <property type="term" value="P:fatty acid biosynthetic process"/>
    <property type="evidence" value="ECO:0007669"/>
    <property type="project" value="UniProtKB-KW"/>
</dbReference>
<comment type="function">
    <text evidence="11">Participates in chain elongation of fatty acids. Catalyzes the reduction of trans-2-enoyl-CoAs of varying chain lengths from 6:1 to 16:1, having maximum activity with 10:1 CoA. Has no 2,4-dienoyl-CoA reductase activity.</text>
</comment>
<comment type="subunit">
    <text evidence="12">Interacts with PEX5, probably required to target it into peroxisomes.</text>
</comment>
<dbReference type="InterPro" id="IPR002347">
    <property type="entry name" value="SDR_fam"/>
</dbReference>
<comment type="pathway">
    <text evidence="2">Lipid metabolism.</text>
</comment>
<name>A0A9P6XZF9_RHIOR</name>
<dbReference type="AlphaFoldDB" id="A0A9P6XZF9"/>
<evidence type="ECO:0000256" key="15">
    <source>
        <dbReference type="ARBA" id="ARBA00047570"/>
    </source>
</evidence>
<keyword evidence="7" id="KW-0560">Oxidoreductase</keyword>
<comment type="caution">
    <text evidence="21">The sequence shown here is derived from an EMBL/GenBank/DDBJ whole genome shotgun (WGS) entry which is preliminary data.</text>
</comment>
<evidence type="ECO:0000256" key="14">
    <source>
        <dbReference type="ARBA" id="ARBA00041063"/>
    </source>
</evidence>
<dbReference type="InterPro" id="IPR036291">
    <property type="entry name" value="NAD(P)-bd_dom_sf"/>
</dbReference>
<keyword evidence="8" id="KW-0443">Lipid metabolism</keyword>
<dbReference type="OrthoDB" id="4131217at2759"/>
<evidence type="ECO:0000256" key="12">
    <source>
        <dbReference type="ARBA" id="ARBA00038622"/>
    </source>
</evidence>